<dbReference type="Gene3D" id="2.60.40.10">
    <property type="entry name" value="Immunoglobulins"/>
    <property type="match status" value="1"/>
</dbReference>
<dbReference type="InterPro" id="IPR013783">
    <property type="entry name" value="Ig-like_fold"/>
</dbReference>
<feature type="domain" description="CARDB" evidence="1">
    <location>
        <begin position="453"/>
        <end position="549"/>
    </location>
</feature>
<reference evidence="2 3" key="1">
    <citation type="journal article" date="2015" name="Int. J. Syst. Evol. Microbiol.">
        <title>Thermococcus eurythermalis sp. nov., a conditional piezophilic hyperthermophilic archaeon with a wide temperature range isolated from an oil-immersed chimney in the Guaymas Basin.</title>
        <authorList>
            <person name="Zhao W."/>
            <person name="Zeng X."/>
            <person name="Xiao X."/>
        </authorList>
    </citation>
    <scope>NUCLEOTIDE SEQUENCE [LARGE SCALE GENOMIC DNA]</scope>
    <source>
        <strain evidence="2 3">A501</strain>
    </source>
</reference>
<dbReference type="KEGG" id="teu:TEU_02800"/>
<dbReference type="SUPFAM" id="SSF49344">
    <property type="entry name" value="CBD9-like"/>
    <property type="match status" value="3"/>
</dbReference>
<dbReference type="STRING" id="1505907.TEU_02800"/>
<organism evidence="2 3">
    <name type="scientific">Thermococcus eurythermalis</name>
    <dbReference type="NCBI Taxonomy" id="1505907"/>
    <lineage>
        <taxon>Archaea</taxon>
        <taxon>Methanobacteriati</taxon>
        <taxon>Methanobacteriota</taxon>
        <taxon>Thermococci</taxon>
        <taxon>Thermococcales</taxon>
        <taxon>Thermococcaceae</taxon>
        <taxon>Thermococcus</taxon>
    </lineage>
</organism>
<dbReference type="HOGENOM" id="CLU_008925_0_0_2"/>
<dbReference type="RefSeq" id="WP_050002338.1">
    <property type="nucleotide sequence ID" value="NZ_CP008887.1"/>
</dbReference>
<proteinExistence type="predicted"/>
<accession>A0A097QSA7</accession>
<gene>
    <name evidence="2" type="ORF">TEU_02800</name>
</gene>
<dbReference type="AlphaFoldDB" id="A0A097QSA7"/>
<dbReference type="Gene3D" id="2.60.40.1190">
    <property type="match status" value="2"/>
</dbReference>
<dbReference type="InterPro" id="IPR011635">
    <property type="entry name" value="CARDB"/>
</dbReference>
<sequence>MRKTTAILLVFLLLLGLVHPTDSFVSAMYGTKTIDGNLNDWTASDLIAVGQDTGLAGANLDRLYVAWDDQYLYIAIKTNNTEHWNTVLGVGIDIDPGTGNGYVGADQDGDPSNGFEDIWWRNIGFGGGYAIDYELYFWYDSGNQRIGGGDFKHWNGNGWDDVGIGNVKYASSPDPSFGTVELAIPWEALGGRPEKIALIAWLAGDGAHSSAIDTLPVDPDVDYPTAGDGEWTDGDILTSLAEISVAPKTIDGDLNDWDTSDIVVVGHDNGLAGANLDKMYISWDDQYLYIAIKTNNTEKWWPDYGIAIDVDPGSGNGGTTDPWAKNIQFSGQFLPDYIIYAEAQNGEITWMGMHDWTGSGWGSMGNVKDIGDYAYVGGDQGIQTIEIKIPWSALGGKRSKFAIISWIAGNNDGDSAVDTLPIDPAIDYSNINSEWTDQDILTNMFLCEWFLMADLTASITGPTIAGLNRTTEYRVTVKNLGSLPASDAEVRAYVNDTLISNWTVDLGAGEERELTFTWKPNETGRYTLKVTVDEDNLIEEANEDNNVITMDVDVVWVGKIEVDGNPDDWPTAELSNNTYDVVSGTFIWKDAENDHRTDKDIYLSETDYTSSHADLTEVAVTKDDHYVYFLFKFRNMSNMKLGANGATFIAVPIDYRDGGKAGRFAGSMDTGSVIEWDIQMAVNLKCSGCTGDTAVMPAGNSVESMLYFIDPDNNIVTVNGAVVAVNLTANTVEVKVPVEVFGGATKFSFQVATGLSWGGGVWNFGDPFNDDDISDAVDVLSDKPTKDEVLDGYLDYYIKIETNGIVKEANAVDYTLVRRKMELQEFWGNFIALNRYYGVWHFKNDYERYLELREYFENATLPDEIAEKVREYEDTVTDLLKLYNEGKESIDKGNAAFGASLKIFRAYTGLKRVLKEMEALKVTVEEGNFEKLQHLEELSKNLTKTIDGNLDDWSVPQVAVDEAGYGQDGADLKALYVDYDDQFLYIALTTENRASWRIAYGISLDYKDGGYTGDQDSWGKKVSFSRGIDAQLYFFWNGEFFGDPGTSTITSAQLVLWNGTGWEYKDLQLVGFYAYTGGAEDGLQTLEIAIPWEALGVKPGEINIVAYVTGQGAGDSAVDSLPLQDAVKDTEPGQEWGDADTFTQFATVTTE</sequence>
<evidence type="ECO:0000259" key="1">
    <source>
        <dbReference type="Pfam" id="PF07705"/>
    </source>
</evidence>
<dbReference type="Pfam" id="PF07705">
    <property type="entry name" value="CARDB"/>
    <property type="match status" value="1"/>
</dbReference>
<protein>
    <recommendedName>
        <fullName evidence="1">CARDB domain-containing protein</fullName>
    </recommendedName>
</protein>
<dbReference type="Proteomes" id="UP000029980">
    <property type="component" value="Chromosome"/>
</dbReference>
<evidence type="ECO:0000313" key="2">
    <source>
        <dbReference type="EMBL" id="AIU69358.1"/>
    </source>
</evidence>
<evidence type="ECO:0000313" key="3">
    <source>
        <dbReference type="Proteomes" id="UP000029980"/>
    </source>
</evidence>
<name>A0A097QSA7_9EURY</name>
<dbReference type="OrthoDB" id="92044at2157"/>
<keyword evidence="3" id="KW-1185">Reference proteome</keyword>
<dbReference type="EMBL" id="CP008887">
    <property type="protein sequence ID" value="AIU69358.1"/>
    <property type="molecule type" value="Genomic_DNA"/>
</dbReference>
<dbReference type="GeneID" id="25152362"/>
<dbReference type="CDD" id="cd00241">
    <property type="entry name" value="DOMON_like"/>
    <property type="match status" value="2"/>
</dbReference>